<keyword evidence="2 4" id="KW-0560">Oxidoreductase</keyword>
<evidence type="ECO:0000313" key="8">
    <source>
        <dbReference type="Proteomes" id="UP000622653"/>
    </source>
</evidence>
<protein>
    <submittedName>
        <fullName evidence="7">D-2-hydroxyacid dehydrogenase</fullName>
    </submittedName>
</protein>
<evidence type="ECO:0000259" key="5">
    <source>
        <dbReference type="Pfam" id="PF00389"/>
    </source>
</evidence>
<dbReference type="GO" id="GO:0051287">
    <property type="term" value="F:NAD binding"/>
    <property type="evidence" value="ECO:0007669"/>
    <property type="project" value="InterPro"/>
</dbReference>
<sequence length="313" mass="35988">MDILVTVPLKEHIREDLAQTFPTVTFHYEEAEHEWLEKSEVLVTYGNDVTESVVDRAKNLKWLMVASAGVDNFPLEKIAERKWLVTNAKGIHKIPMAESMLAHILALSKGFPQIYDNERQKVWDRRVPQIEISGQKALILGPGTIGSEVGRLLQAFGVHTIGYNRSGKPSLNMDEMIQPDQLMDTLPKVDSVISILPSTPETRYLWQLEHFEAMKESAIFLNFGRGDFVKEEVVLEALHKKLVRHVVLDVFEKEPLREDSELWTMTNCTVSPHISSLSNQYIPRSIDIFKENLKRYLDEEKEYVNEVDILRGY</sequence>
<proteinExistence type="inferred from homology"/>
<dbReference type="InterPro" id="IPR036291">
    <property type="entry name" value="NAD(P)-bd_dom_sf"/>
</dbReference>
<dbReference type="InterPro" id="IPR006140">
    <property type="entry name" value="D-isomer_DH_NAD-bd"/>
</dbReference>
<keyword evidence="3" id="KW-0520">NAD</keyword>
<dbReference type="CDD" id="cd05300">
    <property type="entry name" value="2-Hacid_dh_1"/>
    <property type="match status" value="1"/>
</dbReference>
<dbReference type="Pfam" id="PF02826">
    <property type="entry name" value="2-Hacid_dh_C"/>
    <property type="match status" value="1"/>
</dbReference>
<evidence type="ECO:0000259" key="6">
    <source>
        <dbReference type="Pfam" id="PF02826"/>
    </source>
</evidence>
<dbReference type="SUPFAM" id="SSF51735">
    <property type="entry name" value="NAD(P)-binding Rossmann-fold domains"/>
    <property type="match status" value="1"/>
</dbReference>
<dbReference type="AlphaFoldDB" id="A0A8J7GEL9"/>
<comment type="similarity">
    <text evidence="1 4">Belongs to the D-isomer specific 2-hydroxyacid dehydrogenase family.</text>
</comment>
<keyword evidence="8" id="KW-1185">Reference proteome</keyword>
<comment type="caution">
    <text evidence="7">The sequence shown here is derived from an EMBL/GenBank/DDBJ whole genome shotgun (WGS) entry which is preliminary data.</text>
</comment>
<gene>
    <name evidence="7" type="ORF">IRY55_12625</name>
</gene>
<evidence type="ECO:0000256" key="1">
    <source>
        <dbReference type="ARBA" id="ARBA00005854"/>
    </source>
</evidence>
<evidence type="ECO:0000256" key="2">
    <source>
        <dbReference type="ARBA" id="ARBA00023002"/>
    </source>
</evidence>
<dbReference type="Proteomes" id="UP000622653">
    <property type="component" value="Unassembled WGS sequence"/>
</dbReference>
<dbReference type="SUPFAM" id="SSF52283">
    <property type="entry name" value="Formate/glycerate dehydrogenase catalytic domain-like"/>
    <property type="match status" value="1"/>
</dbReference>
<evidence type="ECO:0000256" key="4">
    <source>
        <dbReference type="RuleBase" id="RU003719"/>
    </source>
</evidence>
<accession>A0A8J7GEL9</accession>
<organism evidence="7 8">
    <name type="scientific">Savagea serpentis</name>
    <dbReference type="NCBI Taxonomy" id="2785297"/>
    <lineage>
        <taxon>Bacteria</taxon>
        <taxon>Bacillati</taxon>
        <taxon>Bacillota</taxon>
        <taxon>Bacilli</taxon>
        <taxon>Bacillales</taxon>
        <taxon>Caryophanaceae</taxon>
        <taxon>Savagea</taxon>
    </lineage>
</organism>
<dbReference type="EMBL" id="JADKPV010000009">
    <property type="protein sequence ID" value="MBF4502206.1"/>
    <property type="molecule type" value="Genomic_DNA"/>
</dbReference>
<feature type="domain" description="D-isomer specific 2-hydroxyacid dehydrogenase catalytic" evidence="5">
    <location>
        <begin position="3"/>
        <end position="300"/>
    </location>
</feature>
<name>A0A8J7GEL9_9BACL</name>
<dbReference type="Gene3D" id="3.40.50.720">
    <property type="entry name" value="NAD(P)-binding Rossmann-like Domain"/>
    <property type="match status" value="2"/>
</dbReference>
<dbReference type="RefSeq" id="WP_194563691.1">
    <property type="nucleotide sequence ID" value="NZ_JADKPV010000009.1"/>
</dbReference>
<feature type="domain" description="D-isomer specific 2-hydroxyacid dehydrogenase NAD-binding" evidence="6">
    <location>
        <begin position="101"/>
        <end position="275"/>
    </location>
</feature>
<dbReference type="Pfam" id="PF00389">
    <property type="entry name" value="2-Hacid_dh"/>
    <property type="match status" value="1"/>
</dbReference>
<dbReference type="PANTHER" id="PTHR43333">
    <property type="entry name" value="2-HACID_DH_C DOMAIN-CONTAINING PROTEIN"/>
    <property type="match status" value="1"/>
</dbReference>
<dbReference type="InterPro" id="IPR006139">
    <property type="entry name" value="D-isomer_2_OHA_DH_cat_dom"/>
</dbReference>
<dbReference type="GO" id="GO:0016616">
    <property type="term" value="F:oxidoreductase activity, acting on the CH-OH group of donors, NAD or NADP as acceptor"/>
    <property type="evidence" value="ECO:0007669"/>
    <property type="project" value="InterPro"/>
</dbReference>
<evidence type="ECO:0000313" key="7">
    <source>
        <dbReference type="EMBL" id="MBF4502206.1"/>
    </source>
</evidence>
<reference evidence="7" key="1">
    <citation type="submission" date="2020-11" db="EMBL/GenBank/DDBJ databases">
        <title>Multidrug resistant novel bacterium Savagea serpentis sp. nov., isolated from the scats of a vine snake (Ahaetulla nasuta).</title>
        <authorList>
            <person name="Venkata Ramana V."/>
            <person name="Vikas Patil S."/>
            <person name="Yogita Lugani V."/>
        </authorList>
    </citation>
    <scope>NUCLEOTIDE SEQUENCE</scope>
    <source>
        <strain evidence="7">SN6</strain>
    </source>
</reference>
<evidence type="ECO:0000256" key="3">
    <source>
        <dbReference type="ARBA" id="ARBA00023027"/>
    </source>
</evidence>
<dbReference type="PANTHER" id="PTHR43333:SF1">
    <property type="entry name" value="D-ISOMER SPECIFIC 2-HYDROXYACID DEHYDROGENASE NAD-BINDING DOMAIN-CONTAINING PROTEIN"/>
    <property type="match status" value="1"/>
</dbReference>